<dbReference type="EMBL" id="JAJTJA010000004">
    <property type="protein sequence ID" value="KAH8701018.1"/>
    <property type="molecule type" value="Genomic_DNA"/>
</dbReference>
<gene>
    <name evidence="1" type="ORF">BGW36DRAFT_375398</name>
</gene>
<organism evidence="1 2">
    <name type="scientific">Talaromyces proteolyticus</name>
    <dbReference type="NCBI Taxonomy" id="1131652"/>
    <lineage>
        <taxon>Eukaryota</taxon>
        <taxon>Fungi</taxon>
        <taxon>Dikarya</taxon>
        <taxon>Ascomycota</taxon>
        <taxon>Pezizomycotina</taxon>
        <taxon>Eurotiomycetes</taxon>
        <taxon>Eurotiomycetidae</taxon>
        <taxon>Eurotiales</taxon>
        <taxon>Trichocomaceae</taxon>
        <taxon>Talaromyces</taxon>
        <taxon>Talaromyces sect. Bacilispori</taxon>
    </lineage>
</organism>
<sequence length="514" mass="58389">MSLNLDCLPSLVLSLIYDQIYLSSPNTLRCLLLVSRGCYHAAVPYVYRNLSLMVSSHKGLHEDCAELQENRLGSQFLVHVRCLKVWGYLPLLTEEDSPEFEEFPDYPEEWDPEHGHVFYGDRPDGSAEEVQEAWKPLVTIIQKSHHISDFIWICLNQLPPCLLKAVEQSHPTSRLHMRSFRLRSLCSDEDHGITDPHELDLIQSPNLHSISVRVTTSGIDGKPDYNKDAIFQVAAVAANLKHVNIVKTRPASSPEVMRYYMQGGSGSPQPWKGFVPPLEFSKKGELISLTYSGDPGVELGELLEWSHCIDLSKIRYLILGQVSDRQVINSVARTKFTSLEMLDVLPTDATASEIEHMMDCLPPLKDLRLVCNIPFSSMEKVLQRHGPTLRRMTIHHRMSLKQLKKVMCYCPFLEYLHMGIPNWVIASLNDNSLSDFSLSGFLPEFPQNHYLQVLSLSFTGIFSVPSDITSLHKMAPKIWDVINNDKSGFRLERLIVIGGHVSPPLPPFSFRHYY</sequence>
<dbReference type="RefSeq" id="XP_046074724.1">
    <property type="nucleotide sequence ID" value="XM_046215761.1"/>
</dbReference>
<comment type="caution">
    <text evidence="1">The sequence shown here is derived from an EMBL/GenBank/DDBJ whole genome shotgun (WGS) entry which is preliminary data.</text>
</comment>
<dbReference type="SUPFAM" id="SSF52047">
    <property type="entry name" value="RNI-like"/>
    <property type="match status" value="1"/>
</dbReference>
<evidence type="ECO:0000313" key="2">
    <source>
        <dbReference type="Proteomes" id="UP001201262"/>
    </source>
</evidence>
<evidence type="ECO:0000313" key="1">
    <source>
        <dbReference type="EMBL" id="KAH8701018.1"/>
    </source>
</evidence>
<dbReference type="AlphaFoldDB" id="A0AAD4Q343"/>
<keyword evidence="2" id="KW-1185">Reference proteome</keyword>
<dbReference type="Gene3D" id="3.80.10.10">
    <property type="entry name" value="Ribonuclease Inhibitor"/>
    <property type="match status" value="1"/>
</dbReference>
<proteinExistence type="predicted"/>
<accession>A0AAD4Q343</accession>
<protein>
    <submittedName>
        <fullName evidence="1">Uncharacterized protein</fullName>
    </submittedName>
</protein>
<name>A0AAD4Q343_9EURO</name>
<dbReference type="Proteomes" id="UP001201262">
    <property type="component" value="Unassembled WGS sequence"/>
</dbReference>
<dbReference type="GeneID" id="70246048"/>
<dbReference type="InterPro" id="IPR032675">
    <property type="entry name" value="LRR_dom_sf"/>
</dbReference>
<reference evidence="1" key="1">
    <citation type="submission" date="2021-12" db="EMBL/GenBank/DDBJ databases">
        <title>Convergent genome expansion in fungi linked to evolution of root-endophyte symbiosis.</title>
        <authorList>
            <consortium name="DOE Joint Genome Institute"/>
            <person name="Ke Y.-H."/>
            <person name="Bonito G."/>
            <person name="Liao H.-L."/>
            <person name="Looney B."/>
            <person name="Rojas-Flechas A."/>
            <person name="Nash J."/>
            <person name="Hameed K."/>
            <person name="Schadt C."/>
            <person name="Martin F."/>
            <person name="Crous P.W."/>
            <person name="Miettinen O."/>
            <person name="Magnuson J.K."/>
            <person name="Labbe J."/>
            <person name="Jacobson D."/>
            <person name="Doktycz M.J."/>
            <person name="Veneault-Fourrey C."/>
            <person name="Kuo A."/>
            <person name="Mondo S."/>
            <person name="Calhoun S."/>
            <person name="Riley R."/>
            <person name="Ohm R."/>
            <person name="LaButti K."/>
            <person name="Andreopoulos B."/>
            <person name="Pangilinan J."/>
            <person name="Nolan M."/>
            <person name="Tritt A."/>
            <person name="Clum A."/>
            <person name="Lipzen A."/>
            <person name="Daum C."/>
            <person name="Barry K."/>
            <person name="Grigoriev I.V."/>
            <person name="Vilgalys R."/>
        </authorList>
    </citation>
    <scope>NUCLEOTIDE SEQUENCE</scope>
    <source>
        <strain evidence="1">PMI_201</strain>
    </source>
</reference>